<keyword evidence="4" id="KW-0408">Iron</keyword>
<dbReference type="PANTHER" id="PTHR43409:SF7">
    <property type="entry name" value="BLL1977 PROTEIN"/>
    <property type="match status" value="1"/>
</dbReference>
<dbReference type="GO" id="GO:0046872">
    <property type="term" value="F:metal ion binding"/>
    <property type="evidence" value="ECO:0007669"/>
    <property type="project" value="UniProtKB-KW"/>
</dbReference>
<keyword evidence="3" id="KW-0479">Metal-binding</keyword>
<evidence type="ECO:0000256" key="4">
    <source>
        <dbReference type="ARBA" id="ARBA00023004"/>
    </source>
</evidence>
<dbReference type="Pfam" id="PF02310">
    <property type="entry name" value="B12-binding"/>
    <property type="match status" value="1"/>
</dbReference>
<feature type="non-terminal residue" evidence="7">
    <location>
        <position position="183"/>
    </location>
</feature>
<evidence type="ECO:0000256" key="3">
    <source>
        <dbReference type="ARBA" id="ARBA00022723"/>
    </source>
</evidence>
<gene>
    <name evidence="7" type="ORF">S01H1_33980</name>
</gene>
<dbReference type="GO" id="GO:0051536">
    <property type="term" value="F:iron-sulfur cluster binding"/>
    <property type="evidence" value="ECO:0007669"/>
    <property type="project" value="UniProtKB-KW"/>
</dbReference>
<dbReference type="PANTHER" id="PTHR43409">
    <property type="entry name" value="ANAEROBIC MAGNESIUM-PROTOPORPHYRIN IX MONOMETHYL ESTER CYCLASE-RELATED"/>
    <property type="match status" value="1"/>
</dbReference>
<keyword evidence="5" id="KW-0411">Iron-sulfur</keyword>
<reference evidence="7" key="1">
    <citation type="journal article" date="2014" name="Front. Microbiol.">
        <title>High frequency of phylogenetically diverse reductive dehalogenase-homologous genes in deep subseafloor sedimentary metagenomes.</title>
        <authorList>
            <person name="Kawai M."/>
            <person name="Futagami T."/>
            <person name="Toyoda A."/>
            <person name="Takaki Y."/>
            <person name="Nishi S."/>
            <person name="Hori S."/>
            <person name="Arai W."/>
            <person name="Tsubouchi T."/>
            <person name="Morono Y."/>
            <person name="Uchiyama I."/>
            <person name="Ito T."/>
            <person name="Fujiyama A."/>
            <person name="Inagaki F."/>
            <person name="Takami H."/>
        </authorList>
    </citation>
    <scope>NUCLEOTIDE SEQUENCE</scope>
    <source>
        <strain evidence="7">Expedition CK06-06</strain>
    </source>
</reference>
<keyword evidence="2" id="KW-0949">S-adenosyl-L-methionine</keyword>
<proteinExistence type="predicted"/>
<dbReference type="InterPro" id="IPR036724">
    <property type="entry name" value="Cobalamin-bd_sf"/>
</dbReference>
<organism evidence="7">
    <name type="scientific">marine sediment metagenome</name>
    <dbReference type="NCBI Taxonomy" id="412755"/>
    <lineage>
        <taxon>unclassified sequences</taxon>
        <taxon>metagenomes</taxon>
        <taxon>ecological metagenomes</taxon>
    </lineage>
</organism>
<dbReference type="PROSITE" id="PS51332">
    <property type="entry name" value="B12_BINDING"/>
    <property type="match status" value="1"/>
</dbReference>
<dbReference type="EMBL" id="BARS01021125">
    <property type="protein sequence ID" value="GAG13771.1"/>
    <property type="molecule type" value="Genomic_DNA"/>
</dbReference>
<evidence type="ECO:0000256" key="2">
    <source>
        <dbReference type="ARBA" id="ARBA00022691"/>
    </source>
</evidence>
<comment type="cofactor">
    <cofactor evidence="1">
        <name>[4Fe-4S] cluster</name>
        <dbReference type="ChEBI" id="CHEBI:49883"/>
    </cofactor>
</comment>
<dbReference type="GO" id="GO:0031419">
    <property type="term" value="F:cobalamin binding"/>
    <property type="evidence" value="ECO:0007669"/>
    <property type="project" value="InterPro"/>
</dbReference>
<feature type="domain" description="B12-binding" evidence="6">
    <location>
        <begin position="1"/>
        <end position="129"/>
    </location>
</feature>
<comment type="caution">
    <text evidence="7">The sequence shown here is derived from an EMBL/GenBank/DDBJ whole genome shotgun (WGS) entry which is preliminary data.</text>
</comment>
<evidence type="ECO:0000256" key="5">
    <source>
        <dbReference type="ARBA" id="ARBA00023014"/>
    </source>
</evidence>
<dbReference type="InterPro" id="IPR006158">
    <property type="entry name" value="Cobalamin-bd"/>
</dbReference>
<evidence type="ECO:0000256" key="1">
    <source>
        <dbReference type="ARBA" id="ARBA00001966"/>
    </source>
</evidence>
<protein>
    <recommendedName>
        <fullName evidence="6">B12-binding domain-containing protein</fullName>
    </recommendedName>
</protein>
<accession>X0WM39</accession>
<sequence>MIVQRYFGLFPPLSLAWVAAIAEKAGHKVIIVDARTLRLSKEEVFARLKEFQPDIMGFMMTTYMFRETLEWIGYLKKRLKIPVVVGGYNLRVYPRESLCHQEIDFGVVEHAYYTIPLLFKELERGRNFAEVPGLIYKENGQIKVTPHPQRINFDDFPTPARHLLPNDLYAEFPTERKNFTVMV</sequence>
<dbReference type="Gene3D" id="3.40.50.280">
    <property type="entry name" value="Cobalamin-binding domain"/>
    <property type="match status" value="1"/>
</dbReference>
<evidence type="ECO:0000259" key="6">
    <source>
        <dbReference type="PROSITE" id="PS51332"/>
    </source>
</evidence>
<evidence type="ECO:0000313" key="7">
    <source>
        <dbReference type="EMBL" id="GAG13771.1"/>
    </source>
</evidence>
<name>X0WM39_9ZZZZ</name>
<dbReference type="SUPFAM" id="SSF52242">
    <property type="entry name" value="Cobalamin (vitamin B12)-binding domain"/>
    <property type="match status" value="1"/>
</dbReference>
<dbReference type="InterPro" id="IPR051198">
    <property type="entry name" value="BchE-like"/>
</dbReference>
<dbReference type="CDD" id="cd02068">
    <property type="entry name" value="radical_SAM_B12_BD"/>
    <property type="match status" value="1"/>
</dbReference>
<dbReference type="AlphaFoldDB" id="X0WM39"/>